<evidence type="ECO:0000256" key="2">
    <source>
        <dbReference type="ARBA" id="ARBA00022723"/>
    </source>
</evidence>
<keyword evidence="4" id="KW-0862">Zinc</keyword>
<feature type="compositionally biased region" description="Basic residues" evidence="7">
    <location>
        <begin position="935"/>
        <end position="947"/>
    </location>
</feature>
<reference evidence="11" key="2">
    <citation type="submission" date="2015-06" db="UniProtKB">
        <authorList>
            <consortium name="EnsemblMetazoa"/>
        </authorList>
    </citation>
    <scope>IDENTIFICATION</scope>
</reference>
<dbReference type="InterPro" id="IPR001060">
    <property type="entry name" value="FCH_dom"/>
</dbReference>
<dbReference type="GO" id="GO:0005096">
    <property type="term" value="F:GTPase activator activity"/>
    <property type="evidence" value="ECO:0007669"/>
    <property type="project" value="UniProtKB-KW"/>
</dbReference>
<evidence type="ECO:0000256" key="4">
    <source>
        <dbReference type="ARBA" id="ARBA00022833"/>
    </source>
</evidence>
<dbReference type="InterPro" id="IPR000198">
    <property type="entry name" value="RhoGAP_dom"/>
</dbReference>
<protein>
    <recommendedName>
        <fullName evidence="13">Rho-GAP domain-containing protein</fullName>
    </recommendedName>
</protein>
<keyword evidence="1" id="KW-0343">GTPase activation</keyword>
<dbReference type="Pfam" id="PF00620">
    <property type="entry name" value="RhoGAP"/>
    <property type="match status" value="1"/>
</dbReference>
<dbReference type="SMART" id="SM00109">
    <property type="entry name" value="C1"/>
    <property type="match status" value="1"/>
</dbReference>
<feature type="compositionally biased region" description="Low complexity" evidence="7">
    <location>
        <begin position="1001"/>
        <end position="1017"/>
    </location>
</feature>
<dbReference type="PROSITE" id="PS00479">
    <property type="entry name" value="ZF_DAG_PE_1"/>
    <property type="match status" value="1"/>
</dbReference>
<keyword evidence="5 6" id="KW-0175">Coiled coil</keyword>
<dbReference type="PANTHER" id="PTHR15228">
    <property type="entry name" value="SPERMATHECAL PHYSIOLOGY VARIANT"/>
    <property type="match status" value="1"/>
</dbReference>
<evidence type="ECO:0000256" key="6">
    <source>
        <dbReference type="PROSITE-ProRule" id="PRU01077"/>
    </source>
</evidence>
<dbReference type="InterPro" id="IPR046349">
    <property type="entry name" value="C1-like_sf"/>
</dbReference>
<name>T1KVT6_TETUR</name>
<sequence length="1017" mass="113327">MGGVKSNGNNNDMTGFDSISSSSPPELDDPEARSLLTPNDCDNRFLHLPEGIDLALHRTKLWSKYAKDLINYIDKRTNLEADHVRNLTKLAQSVKPILKEEKYLPLQSIYLQALDNDLDNSCATLANCSLLMGHKFIEPLAARRAEHEKMRKQIKSEWNRELKRTHEALSNLRKARMVYFQRKQEYERLRALSNLAPELSHSSEMQGSIIGGPGAIVGGCYGGSDQASKCERKKRIEEEACLRAQEAEIIYRNAINEANARTRSCEELKKNLLTRIRELIYQCDQTLKAVTIGYFECQHNLLKPIVGQFGALSDLTKLYEPASEYADYVQHLPEFTEKLRKCNGSYGNYKFDPSINSMTSIKEQPQRVNCNNKHHNLSNCPENGVDSVNKDHLKSSNNIGLPINSSGDEIDGVTNYSTVGNGYECTSKSSTLPITAQSHHFRKLKTPSRCRHCDAYVCFQGLECINCGLTCHTKCRIELTTIKCSNRRMRGLSKKMTTFGVDLKSHGDEIPYIIVKCITELDNRGIMVKGLYRVSGVKSKVDKLCQFFESSTDSIDIEDVHPNVIANVLKLYLRQLPEPLITFKLYSEFIRIAKQYPSNADGNGPDSDDASIAVQIINQFKQVTQNLPTVHYQTLAFLCHHLKRVADQSEVNNMPSSNLGIVFGPTLLRSSEGDSLSSLVDTGHQARAVQLLITYVDQIFGPSEKLTNSIYNEIDGNEPDLVDKHFSQNELKETNRTQITLTLEGNNNLYDRGELNDKPQSKNNRIISNNYSIKNIKNSNNNNNTVTINNNNNNNNKNNNKINENDNNNVIGLNNGVDGKRSLDRERLSPTPSIYSSSAVIKLSGQQIITGPSSLIHSSLPNYDDSDDRLNRSNVIGGSRHSLYEARRQFFASPTSLTSSSSLSSSPLSTSTSNSSIRPHSLVSGSISLNSQNHSTHHNHSHSHHQSIKQTSSQPSSSTLSSPATSPSNTNELQMAMSSLSLTRPRKASIISNGPSLSLGTNNNDNSNNMFNTETNG</sequence>
<dbReference type="InterPro" id="IPR054713">
    <property type="entry name" value="GMIP/FCHO2-like_FCH"/>
</dbReference>
<dbReference type="Gene3D" id="1.10.555.10">
    <property type="entry name" value="Rho GTPase activation protein"/>
    <property type="match status" value="1"/>
</dbReference>
<keyword evidence="3" id="KW-0863">Zinc-finger</keyword>
<dbReference type="Gene3D" id="3.30.60.20">
    <property type="match status" value="1"/>
</dbReference>
<keyword evidence="2" id="KW-0479">Metal-binding</keyword>
<evidence type="ECO:0000259" key="8">
    <source>
        <dbReference type="PROSITE" id="PS50081"/>
    </source>
</evidence>
<feature type="region of interest" description="Disordered" evidence="7">
    <location>
        <begin position="991"/>
        <end position="1017"/>
    </location>
</feature>
<dbReference type="EMBL" id="CAEY01000614">
    <property type="status" value="NOT_ANNOTATED_CDS"/>
    <property type="molecule type" value="Genomic_DNA"/>
</dbReference>
<dbReference type="SUPFAM" id="SSF48350">
    <property type="entry name" value="GTPase activation domain, GAP"/>
    <property type="match status" value="1"/>
</dbReference>
<proteinExistence type="predicted"/>
<dbReference type="GO" id="GO:0008270">
    <property type="term" value="F:zinc ion binding"/>
    <property type="evidence" value="ECO:0007669"/>
    <property type="project" value="UniProtKB-KW"/>
</dbReference>
<dbReference type="SMART" id="SM00324">
    <property type="entry name" value="RhoGAP"/>
    <property type="match status" value="1"/>
</dbReference>
<feature type="compositionally biased region" description="Low complexity" evidence="7">
    <location>
        <begin position="894"/>
        <end position="916"/>
    </location>
</feature>
<dbReference type="InterPro" id="IPR031160">
    <property type="entry name" value="F_BAR_dom"/>
</dbReference>
<feature type="compositionally biased region" description="Low complexity" evidence="7">
    <location>
        <begin position="948"/>
        <end position="968"/>
    </location>
</feature>
<keyword evidence="12" id="KW-1185">Reference proteome</keyword>
<evidence type="ECO:0000256" key="7">
    <source>
        <dbReference type="SAM" id="MobiDB-lite"/>
    </source>
</evidence>
<feature type="compositionally biased region" description="Polar residues" evidence="7">
    <location>
        <begin position="991"/>
        <end position="1000"/>
    </location>
</feature>
<evidence type="ECO:0000313" key="11">
    <source>
        <dbReference type="EnsemblMetazoa" id="tetur23g01800.1"/>
    </source>
</evidence>
<reference evidence="12" key="1">
    <citation type="submission" date="2011-08" db="EMBL/GenBank/DDBJ databases">
        <authorList>
            <person name="Rombauts S."/>
        </authorList>
    </citation>
    <scope>NUCLEOTIDE SEQUENCE</scope>
    <source>
        <strain evidence="12">London</strain>
    </source>
</reference>
<dbReference type="PROSITE" id="PS50081">
    <property type="entry name" value="ZF_DAG_PE_2"/>
    <property type="match status" value="1"/>
</dbReference>
<dbReference type="Proteomes" id="UP000015104">
    <property type="component" value="Unassembled WGS sequence"/>
</dbReference>
<feature type="region of interest" description="Disordered" evidence="7">
    <location>
        <begin position="894"/>
        <end position="971"/>
    </location>
</feature>
<dbReference type="SUPFAM" id="SSF57889">
    <property type="entry name" value="Cysteine-rich domain"/>
    <property type="match status" value="1"/>
</dbReference>
<evidence type="ECO:0000313" key="12">
    <source>
        <dbReference type="Proteomes" id="UP000015104"/>
    </source>
</evidence>
<feature type="domain" description="Phorbol-ester/DAG-type" evidence="8">
    <location>
        <begin position="438"/>
        <end position="484"/>
    </location>
</feature>
<evidence type="ECO:0000256" key="1">
    <source>
        <dbReference type="ARBA" id="ARBA00022468"/>
    </source>
</evidence>
<dbReference type="SMART" id="SM00055">
    <property type="entry name" value="FCH"/>
    <property type="match status" value="1"/>
</dbReference>
<feature type="region of interest" description="Disordered" evidence="7">
    <location>
        <begin position="1"/>
        <end position="34"/>
    </location>
</feature>
<feature type="domain" description="F-BAR" evidence="10">
    <location>
        <begin position="39"/>
        <end position="324"/>
    </location>
</feature>
<dbReference type="PANTHER" id="PTHR15228:SF25">
    <property type="entry name" value="F-BAR DOMAIN-CONTAINING PROTEIN"/>
    <property type="match status" value="1"/>
</dbReference>
<feature type="compositionally biased region" description="Polar residues" evidence="7">
    <location>
        <begin position="1"/>
        <end position="13"/>
    </location>
</feature>
<dbReference type="AlphaFoldDB" id="T1KVT6"/>
<evidence type="ECO:0000256" key="3">
    <source>
        <dbReference type="ARBA" id="ARBA00022771"/>
    </source>
</evidence>
<dbReference type="EnsemblMetazoa" id="tetur23g01800.1">
    <property type="protein sequence ID" value="tetur23g01800.1"/>
    <property type="gene ID" value="tetur23g01800"/>
</dbReference>
<evidence type="ECO:0000259" key="10">
    <source>
        <dbReference type="PROSITE" id="PS51741"/>
    </source>
</evidence>
<dbReference type="STRING" id="32264.T1KVT6"/>
<dbReference type="InterPro" id="IPR008936">
    <property type="entry name" value="Rho_GTPase_activation_prot"/>
</dbReference>
<dbReference type="SUPFAM" id="SSF103657">
    <property type="entry name" value="BAR/IMD domain-like"/>
    <property type="match status" value="1"/>
</dbReference>
<evidence type="ECO:0000256" key="5">
    <source>
        <dbReference type="ARBA" id="ARBA00023054"/>
    </source>
</evidence>
<dbReference type="eggNOG" id="KOG1453">
    <property type="taxonomic scope" value="Eukaryota"/>
</dbReference>
<evidence type="ECO:0008006" key="13">
    <source>
        <dbReference type="Google" id="ProtNLM"/>
    </source>
</evidence>
<dbReference type="HOGENOM" id="CLU_2545552_0_0_1"/>
<dbReference type="GO" id="GO:0007165">
    <property type="term" value="P:signal transduction"/>
    <property type="evidence" value="ECO:0007669"/>
    <property type="project" value="InterPro"/>
</dbReference>
<accession>T1KVT6</accession>
<dbReference type="Gene3D" id="1.20.1270.60">
    <property type="entry name" value="Arfaptin homology (AH) domain/BAR domain"/>
    <property type="match status" value="1"/>
</dbReference>
<dbReference type="InterPro" id="IPR027267">
    <property type="entry name" value="AH/BAR_dom_sf"/>
</dbReference>
<dbReference type="InterPro" id="IPR002219">
    <property type="entry name" value="PKC_DAG/PE"/>
</dbReference>
<evidence type="ECO:0000259" key="9">
    <source>
        <dbReference type="PROSITE" id="PS50238"/>
    </source>
</evidence>
<dbReference type="InterPro" id="IPR051025">
    <property type="entry name" value="RhoGAP"/>
</dbReference>
<dbReference type="GO" id="GO:0051056">
    <property type="term" value="P:regulation of small GTPase mediated signal transduction"/>
    <property type="evidence" value="ECO:0007669"/>
    <property type="project" value="UniProtKB-ARBA"/>
</dbReference>
<dbReference type="PROSITE" id="PS51741">
    <property type="entry name" value="F_BAR"/>
    <property type="match status" value="1"/>
</dbReference>
<dbReference type="CDD" id="cd20816">
    <property type="entry name" value="C1_GMIP-like"/>
    <property type="match status" value="1"/>
</dbReference>
<organism evidence="11 12">
    <name type="scientific">Tetranychus urticae</name>
    <name type="common">Two-spotted spider mite</name>
    <dbReference type="NCBI Taxonomy" id="32264"/>
    <lineage>
        <taxon>Eukaryota</taxon>
        <taxon>Metazoa</taxon>
        <taxon>Ecdysozoa</taxon>
        <taxon>Arthropoda</taxon>
        <taxon>Chelicerata</taxon>
        <taxon>Arachnida</taxon>
        <taxon>Acari</taxon>
        <taxon>Acariformes</taxon>
        <taxon>Trombidiformes</taxon>
        <taxon>Prostigmata</taxon>
        <taxon>Eleutherengona</taxon>
        <taxon>Raphignathae</taxon>
        <taxon>Tetranychoidea</taxon>
        <taxon>Tetranychidae</taxon>
        <taxon>Tetranychus</taxon>
    </lineage>
</organism>
<dbReference type="Pfam" id="PF22699">
    <property type="entry name" value="GMIP-like_FCH"/>
    <property type="match status" value="1"/>
</dbReference>
<feature type="domain" description="Rho-GAP" evidence="9">
    <location>
        <begin position="501"/>
        <end position="700"/>
    </location>
</feature>
<dbReference type="PROSITE" id="PS50238">
    <property type="entry name" value="RHOGAP"/>
    <property type="match status" value="1"/>
</dbReference>